<dbReference type="AlphaFoldDB" id="A0A4E0S0B3"/>
<organism evidence="1 2">
    <name type="scientific">Fasciola hepatica</name>
    <name type="common">Liver fluke</name>
    <dbReference type="NCBI Taxonomy" id="6192"/>
    <lineage>
        <taxon>Eukaryota</taxon>
        <taxon>Metazoa</taxon>
        <taxon>Spiralia</taxon>
        <taxon>Lophotrochozoa</taxon>
        <taxon>Platyhelminthes</taxon>
        <taxon>Trematoda</taxon>
        <taxon>Digenea</taxon>
        <taxon>Plagiorchiida</taxon>
        <taxon>Echinostomata</taxon>
        <taxon>Echinostomatoidea</taxon>
        <taxon>Fasciolidae</taxon>
        <taxon>Fasciola</taxon>
    </lineage>
</organism>
<accession>A0A4E0S0B3</accession>
<comment type="caution">
    <text evidence="1">The sequence shown here is derived from an EMBL/GenBank/DDBJ whole genome shotgun (WGS) entry which is preliminary data.</text>
</comment>
<dbReference type="EMBL" id="JXXN02000075">
    <property type="protein sequence ID" value="THD28767.1"/>
    <property type="molecule type" value="Genomic_DNA"/>
</dbReference>
<keyword evidence="2" id="KW-1185">Reference proteome</keyword>
<name>A0A4E0S0B3_FASHE</name>
<evidence type="ECO:0000313" key="2">
    <source>
        <dbReference type="Proteomes" id="UP000230066"/>
    </source>
</evidence>
<gene>
    <name evidence="1" type="ORF">D915_000398</name>
</gene>
<protein>
    <submittedName>
        <fullName evidence="1">Uncharacterized protein</fullName>
    </submittedName>
</protein>
<sequence length="33" mass="4019">MPPNVWSCGSFEMRYLQLLQHFIEIVFFRTQEA</sequence>
<dbReference type="Proteomes" id="UP000230066">
    <property type="component" value="Unassembled WGS sequence"/>
</dbReference>
<evidence type="ECO:0000313" key="1">
    <source>
        <dbReference type="EMBL" id="THD28767.1"/>
    </source>
</evidence>
<reference evidence="1" key="1">
    <citation type="submission" date="2019-03" db="EMBL/GenBank/DDBJ databases">
        <title>Improved annotation for the trematode Fasciola hepatica.</title>
        <authorList>
            <person name="Choi Y.-J."/>
            <person name="Martin J."/>
            <person name="Mitreva M."/>
        </authorList>
    </citation>
    <scope>NUCLEOTIDE SEQUENCE [LARGE SCALE GENOMIC DNA]</scope>
</reference>
<proteinExistence type="predicted"/>